<evidence type="ECO:0000256" key="1">
    <source>
        <dbReference type="ARBA" id="ARBA00004308"/>
    </source>
</evidence>
<dbReference type="PANTHER" id="PTHR30024">
    <property type="entry name" value="ALIPHATIC SULFONATES-BINDING PROTEIN-RELATED"/>
    <property type="match status" value="1"/>
</dbReference>
<evidence type="ECO:0000256" key="2">
    <source>
        <dbReference type="ARBA" id="ARBA00022448"/>
    </source>
</evidence>
<name>A0A1I6FVR5_9RHOB</name>
<dbReference type="InterPro" id="IPR044527">
    <property type="entry name" value="NrtA/CpmA_ABC-bd_dom"/>
</dbReference>
<evidence type="ECO:0000256" key="3">
    <source>
        <dbReference type="ARBA" id="ARBA00022475"/>
    </source>
</evidence>
<gene>
    <name evidence="6" type="ORF">SAMN04488005_0587</name>
</gene>
<dbReference type="Pfam" id="PF13379">
    <property type="entry name" value="NMT1_2"/>
    <property type="match status" value="1"/>
</dbReference>
<sequence>MTMHKIRCGFLPLVDAAPLIIARELNFARDEGVDLRLVKQPSWAALRDLLALGQIDAAHMLSPMPIAMTLGKSGLPTQVDALMVLSVNGTVVGVSNSLARDMQTAGWDADFTRPAEAAKALFATGRDPIRIGTPFPFSMHRMLLEHWLSEHRAFHSDRVEIVTVPPPRMAAAMAEGTLDMFCVGEPWGTAAVQQGVAELVLPGSAIWQFAPEKVLGATRAWIDANPDACRRLMRAIYRATCWLDQPQNKPLAVELLARSQHIDLPHEAIDPAIFGQIVPRKGAAPTQPPHFLFFNDNAGNFPWRSQGAWIGERIAAWTGHDLKDAVARGSACFRSDLFRENLAPLGVDMPGASAKIEGALRHPTAVASTKGEMILGPDAFFDGKIFDFSAPE</sequence>
<keyword evidence="7" id="KW-1185">Reference proteome</keyword>
<protein>
    <submittedName>
        <fullName evidence="6">NitT/TauT family transport system ATP-binding protein</fullName>
    </submittedName>
</protein>
<keyword evidence="2" id="KW-0813">Transport</keyword>
<dbReference type="EMBL" id="FOYP01000001">
    <property type="protein sequence ID" value="SFR34020.1"/>
    <property type="molecule type" value="Genomic_DNA"/>
</dbReference>
<evidence type="ECO:0000313" key="7">
    <source>
        <dbReference type="Proteomes" id="UP000199478"/>
    </source>
</evidence>
<keyword evidence="5" id="KW-0472">Membrane</keyword>
<dbReference type="STRING" id="390270.SAMN04488005_0587"/>
<proteinExistence type="predicted"/>
<keyword evidence="4" id="KW-0997">Cell inner membrane</keyword>
<keyword evidence="3" id="KW-1003">Cell membrane</keyword>
<evidence type="ECO:0000256" key="5">
    <source>
        <dbReference type="ARBA" id="ARBA00023136"/>
    </source>
</evidence>
<reference evidence="7" key="1">
    <citation type="submission" date="2016-10" db="EMBL/GenBank/DDBJ databases">
        <authorList>
            <person name="Varghese N."/>
            <person name="Submissions S."/>
        </authorList>
    </citation>
    <scope>NUCLEOTIDE SEQUENCE [LARGE SCALE GENOMIC DNA]</scope>
    <source>
        <strain evidence="7">DSM 26879</strain>
    </source>
</reference>
<organism evidence="6 7">
    <name type="scientific">Yoonia tamlensis</name>
    <dbReference type="NCBI Taxonomy" id="390270"/>
    <lineage>
        <taxon>Bacteria</taxon>
        <taxon>Pseudomonadati</taxon>
        <taxon>Pseudomonadota</taxon>
        <taxon>Alphaproteobacteria</taxon>
        <taxon>Rhodobacterales</taxon>
        <taxon>Paracoccaceae</taxon>
        <taxon>Yoonia</taxon>
    </lineage>
</organism>
<evidence type="ECO:0000256" key="4">
    <source>
        <dbReference type="ARBA" id="ARBA00022519"/>
    </source>
</evidence>
<dbReference type="OrthoDB" id="570524at2"/>
<dbReference type="CDD" id="cd13553">
    <property type="entry name" value="PBP2_NrtA_CpmA_like"/>
    <property type="match status" value="1"/>
</dbReference>
<dbReference type="RefSeq" id="WP_090196225.1">
    <property type="nucleotide sequence ID" value="NZ_FOYP01000001.1"/>
</dbReference>
<dbReference type="SUPFAM" id="SSF53850">
    <property type="entry name" value="Periplasmic binding protein-like II"/>
    <property type="match status" value="1"/>
</dbReference>
<dbReference type="AlphaFoldDB" id="A0A1I6FVR5"/>
<keyword evidence="6" id="KW-0547">Nucleotide-binding</keyword>
<comment type="subcellular location">
    <subcellularLocation>
        <location evidence="1">Endomembrane system</location>
    </subcellularLocation>
</comment>
<dbReference type="Gene3D" id="3.40.190.10">
    <property type="entry name" value="Periplasmic binding protein-like II"/>
    <property type="match status" value="2"/>
</dbReference>
<keyword evidence="6" id="KW-0067">ATP-binding</keyword>
<evidence type="ECO:0000313" key="6">
    <source>
        <dbReference type="EMBL" id="SFR34020.1"/>
    </source>
</evidence>
<accession>A0A1I6FVR5</accession>
<dbReference type="PANTHER" id="PTHR30024:SF43">
    <property type="entry name" value="BLL4572 PROTEIN"/>
    <property type="match status" value="1"/>
</dbReference>
<dbReference type="Proteomes" id="UP000199478">
    <property type="component" value="Unassembled WGS sequence"/>
</dbReference>
<dbReference type="GO" id="GO:0005524">
    <property type="term" value="F:ATP binding"/>
    <property type="evidence" value="ECO:0007669"/>
    <property type="project" value="UniProtKB-KW"/>
</dbReference>
<dbReference type="GO" id="GO:0012505">
    <property type="term" value="C:endomembrane system"/>
    <property type="evidence" value="ECO:0007669"/>
    <property type="project" value="UniProtKB-SubCell"/>
</dbReference>